<evidence type="ECO:0000259" key="1">
    <source>
        <dbReference type="Pfam" id="PF20248"/>
    </source>
</evidence>
<protein>
    <recommendedName>
        <fullName evidence="1">DUF6603 domain-containing protein</fullName>
    </recommendedName>
</protein>
<dbReference type="Pfam" id="PF20248">
    <property type="entry name" value="DUF6603"/>
    <property type="match status" value="1"/>
</dbReference>
<dbReference type="InterPro" id="IPR046538">
    <property type="entry name" value="DUF6603"/>
</dbReference>
<comment type="caution">
    <text evidence="2">The sequence shown here is derived from an EMBL/GenBank/DDBJ whole genome shotgun (WGS) entry which is preliminary data.</text>
</comment>
<evidence type="ECO:0000313" key="2">
    <source>
        <dbReference type="EMBL" id="TQF02690.1"/>
    </source>
</evidence>
<dbReference type="OrthoDB" id="535891at2"/>
<keyword evidence="3" id="KW-1185">Reference proteome</keyword>
<dbReference type="RefSeq" id="WP_141633380.1">
    <property type="nucleotide sequence ID" value="NZ_VIGB01000003.1"/>
</dbReference>
<dbReference type="EMBL" id="VIGB01000003">
    <property type="protein sequence ID" value="TQF02690.1"/>
    <property type="molecule type" value="Genomic_DNA"/>
</dbReference>
<organism evidence="2 3">
    <name type="scientific">Kitasatospora acidiphila</name>
    <dbReference type="NCBI Taxonomy" id="2567942"/>
    <lineage>
        <taxon>Bacteria</taxon>
        <taxon>Bacillati</taxon>
        <taxon>Actinomycetota</taxon>
        <taxon>Actinomycetes</taxon>
        <taxon>Kitasatosporales</taxon>
        <taxon>Streptomycetaceae</taxon>
        <taxon>Kitasatospora</taxon>
    </lineage>
</organism>
<evidence type="ECO:0000313" key="3">
    <source>
        <dbReference type="Proteomes" id="UP000319103"/>
    </source>
</evidence>
<accession>A0A540W0Y5</accession>
<proteinExistence type="predicted"/>
<dbReference type="Proteomes" id="UP000319103">
    <property type="component" value="Unassembled WGS sequence"/>
</dbReference>
<feature type="domain" description="DUF6603" evidence="1">
    <location>
        <begin position="716"/>
        <end position="1196"/>
    </location>
</feature>
<name>A0A540W0Y5_9ACTN</name>
<sequence>MPLLVSTLRTVLREAQSLSQLQIAPDFLELEPTLELFKQYLANALLDVREVTVDVDALHVAGTVTLVGQAAAPGSVLFLTDDDQRYVVGLCVDVVLLQDGPGLPEGLREIPGALERLRLGPLHLVFGIEPGGDTGSRPRVGFGAEVLFPTAEATPRPYVWGYPPLWPGQAWQVGSNFAEVPIPDLDSLLVFAGLPAGFLNLPPDIVGLARLALTALGITFAPAQSTRGVSADWLALWLRVDLDEPWTPLPGIELDGLHAEFTIADPLGSPHPAIVLGGRVTLADEVAVDVGVALPDRSLSGILARPAPVGALLQQRFPGVPVPRDLEITELALWGELAAGDRRGYGIDLTLANLWQFAEGVELTGIVLTVSDYGATAASLTAAWQLADGTLDVTGTWEQGTGWAFVARAENLQPARVMAALGITPPEVLDDLVIEQLAVAFDSSGRFAFDCAATVQFGDLDAALQLTVTADRSTGETGVAGLLRLAVPLADGDIRVLDFTVQYASGAGGRAFTGTWTGTPGISADELAGALGLDLPGLPEILRPELQALSVRYDKTSGQVLLTGATERTGWVFSSRPGAGSGSPRLTAAAARVRLGARASDLPLVGEAIPPGEDLVLEAIAFTSAPTGWTAAQAAELNDALNQVDSAAERRLPRFATDATAGPGIAVQVELSIGGVPQDPLVLPITTGAGGTLVAASRGPLAVRAAADDSWSRNLDLTFGALRISRIGVGLSADGELFVALDAVLSVGPVRLVLMGLGLGIDGELSVSPRLRGAGVQLDKPPLKITGMVERRTGSEVAPGLKEQFIGLASIETGFFALYAAGSYAKAVDGWSSMFLFGEISGGDRGLFGPPPFRVIAISLGFGVNSTVRTPRIDEVGGFPLVNRLDGSGSGDTPEKVLEKLAGPEGWITPREGQYWGAGGIEFSSFEFIHSRALLLVEGGQSWKVLLIGRTTIDLPRSKVAKRPIARLVIDLAIGYHHDQGLFSMDAVIAPGSYVIDPAAELTGGLSLYIWGQDRTAQGGGKGFVFTLGGYHKRFKRPAYYPNPPRVGWRWAVGPVAIRGQVYAALTDGAFMAGGELSANYDKGHGIKLQAWFTAWLDALVQWKPFYFDLSMGLSIGVAATVKVLFIRVRVSLSVGVSLDLWGPPIGGRAKIKVWFISFTVEFGTGRDGVPAIDWGEFSVQLPAPLSIAPLSGLLVDVDPEETAARSDAGEPLLVSMDGFAVRTEAAVPASRILLNGQPFAEAEDDTIDIRPMGPKGQGVVSEHRVTLKKFDSVYTPTGWDVAVYRQDMPKAMWGAPLGKPSDVLDGDGLLSGCLAGITFEIPKPELAPAVGWVDAEALEADGLPDAPIPLLGSQPEGAPSVPDDGSIGTIVDRDSGIAAQTTADSRAAVHAALAGLGLAPGTDDPLTRYADLAKTVFTNAPMTTTAER</sequence>
<reference evidence="2 3" key="1">
    <citation type="submission" date="2019-06" db="EMBL/GenBank/DDBJ databases">
        <title>Description of Kitasatospora acidophila sp. nov. isolated from pine grove soil, and reclassification of Streptomyces novaecaesareae to Kitasatospora novaeceasareae comb. nov.</title>
        <authorList>
            <person name="Kim M.J."/>
        </authorList>
    </citation>
    <scope>NUCLEOTIDE SEQUENCE [LARGE SCALE GENOMIC DNA]</scope>
    <source>
        <strain evidence="2 3">MMS16-CNU292</strain>
    </source>
</reference>
<gene>
    <name evidence="2" type="ORF">E6W39_10990</name>
</gene>